<evidence type="ECO:0000256" key="1">
    <source>
        <dbReference type="SAM" id="MobiDB-lite"/>
    </source>
</evidence>
<evidence type="ECO:0000313" key="2">
    <source>
        <dbReference type="EMBL" id="KAF2853493.1"/>
    </source>
</evidence>
<feature type="region of interest" description="Disordered" evidence="1">
    <location>
        <begin position="56"/>
        <end position="98"/>
    </location>
</feature>
<feature type="region of interest" description="Disordered" evidence="1">
    <location>
        <begin position="1"/>
        <end position="32"/>
    </location>
</feature>
<reference evidence="2" key="1">
    <citation type="submission" date="2020-01" db="EMBL/GenBank/DDBJ databases">
        <authorList>
            <consortium name="DOE Joint Genome Institute"/>
            <person name="Haridas S."/>
            <person name="Albert R."/>
            <person name="Binder M."/>
            <person name="Bloem J."/>
            <person name="Labutti K."/>
            <person name="Salamov A."/>
            <person name="Andreopoulos B."/>
            <person name="Baker S.E."/>
            <person name="Barry K."/>
            <person name="Bills G."/>
            <person name="Bluhm B.H."/>
            <person name="Cannon C."/>
            <person name="Castanera R."/>
            <person name="Culley D.E."/>
            <person name="Daum C."/>
            <person name="Ezra D."/>
            <person name="Gonzalez J.B."/>
            <person name="Henrissat B."/>
            <person name="Kuo A."/>
            <person name="Liang C."/>
            <person name="Lipzen A."/>
            <person name="Lutzoni F."/>
            <person name="Magnuson J."/>
            <person name="Mondo S."/>
            <person name="Nolan M."/>
            <person name="Ohm R."/>
            <person name="Pangilinan J."/>
            <person name="Park H.-J."/>
            <person name="Ramirez L."/>
            <person name="Alfaro M."/>
            <person name="Sun H."/>
            <person name="Tritt A."/>
            <person name="Yoshinaga Y."/>
            <person name="Zwiers L.-H."/>
            <person name="Turgeon B.G."/>
            <person name="Goodwin S.B."/>
            <person name="Spatafora J.W."/>
            <person name="Crous P.W."/>
            <person name="Grigoriev I.V."/>
        </authorList>
    </citation>
    <scope>NUCLEOTIDE SEQUENCE</scope>
    <source>
        <strain evidence="2">IPT5</strain>
    </source>
</reference>
<feature type="compositionally biased region" description="Polar residues" evidence="1">
    <location>
        <begin position="69"/>
        <end position="78"/>
    </location>
</feature>
<dbReference type="EMBL" id="MU006295">
    <property type="protein sequence ID" value="KAF2853493.1"/>
    <property type="molecule type" value="Genomic_DNA"/>
</dbReference>
<organism evidence="2 3">
    <name type="scientific">Plenodomus tracheiphilus IPT5</name>
    <dbReference type="NCBI Taxonomy" id="1408161"/>
    <lineage>
        <taxon>Eukaryota</taxon>
        <taxon>Fungi</taxon>
        <taxon>Dikarya</taxon>
        <taxon>Ascomycota</taxon>
        <taxon>Pezizomycotina</taxon>
        <taxon>Dothideomycetes</taxon>
        <taxon>Pleosporomycetidae</taxon>
        <taxon>Pleosporales</taxon>
        <taxon>Pleosporineae</taxon>
        <taxon>Leptosphaeriaceae</taxon>
        <taxon>Plenodomus</taxon>
    </lineage>
</organism>
<gene>
    <name evidence="2" type="ORF">T440DRAFT_547678</name>
</gene>
<dbReference type="AlphaFoldDB" id="A0A6A7BDS7"/>
<proteinExistence type="predicted"/>
<evidence type="ECO:0000313" key="3">
    <source>
        <dbReference type="Proteomes" id="UP000799423"/>
    </source>
</evidence>
<dbReference type="OrthoDB" id="3792603at2759"/>
<protein>
    <submittedName>
        <fullName evidence="2">Uncharacterized protein</fullName>
    </submittedName>
</protein>
<feature type="non-terminal residue" evidence="2">
    <location>
        <position position="1"/>
    </location>
</feature>
<dbReference type="Proteomes" id="UP000799423">
    <property type="component" value="Unassembled WGS sequence"/>
</dbReference>
<sequence length="403" mass="45795">EPPSPEQITNSKPALAYTNANTKPSVPNSVNSDPLSIDYTRAIILNSPTLKITTVTHAPITRDQKEKTPTNTPNASQQPREEVTMQEPNNGSASSSSANDTKLWYLGMMKPWKRFHLDSIEYLLSQEFKDNCDYETDALDLLYAPHDSALTDPTPLSNDDGTERIADYFEKEFLDAVNRIYDGMLAKLLFHRDPMDDNVPVRTLLGKACDEDLGNSDRRWDPRFVIRTVSEDGEEESKLLGHVEYLGGKEDVLTKAIKNSNKTTWGSLRCDVAQWMFMGSMRYAFLLTGDEIMFLKLDIVSHMLIVHERKGPILGPTVITTYPTITYSKPYKFTSELGVDKGPMTVRLVFLYFLHLATMGDYKVEEDTETSLRFLVKWKRGENYRDPGFAFMLEPGFSPWRAD</sequence>
<accession>A0A6A7BDS7</accession>
<keyword evidence="3" id="KW-1185">Reference proteome</keyword>
<name>A0A6A7BDS7_9PLEO</name>